<proteinExistence type="inferred from homology"/>
<evidence type="ECO:0000259" key="6">
    <source>
        <dbReference type="PROSITE" id="PS50067"/>
    </source>
</evidence>
<feature type="domain" description="Kinesin motor" evidence="6">
    <location>
        <begin position="1"/>
        <end position="139"/>
    </location>
</feature>
<dbReference type="PRINTS" id="PR00380">
    <property type="entry name" value="KINESINHEAVY"/>
</dbReference>
<dbReference type="AlphaFoldDB" id="A0A9J6CV76"/>
<dbReference type="GO" id="GO:0007018">
    <property type="term" value="P:microtubule-based movement"/>
    <property type="evidence" value="ECO:0007669"/>
    <property type="project" value="InterPro"/>
</dbReference>
<dbReference type="PROSITE" id="PS50067">
    <property type="entry name" value="KINESIN_MOTOR_2"/>
    <property type="match status" value="1"/>
</dbReference>
<dbReference type="GO" id="GO:0051231">
    <property type="term" value="P:spindle elongation"/>
    <property type="evidence" value="ECO:0007669"/>
    <property type="project" value="TreeGrafter"/>
</dbReference>
<name>A0A9J6CV76_RHIMP</name>
<dbReference type="Gene3D" id="3.40.850.10">
    <property type="entry name" value="Kinesin motor domain"/>
    <property type="match status" value="1"/>
</dbReference>
<comment type="subcellular location">
    <subcellularLocation>
        <location evidence="1">Cytoplasm</location>
        <location evidence="1">Cytoskeleton</location>
    </subcellularLocation>
</comment>
<keyword evidence="2" id="KW-0547">Nucleotide-binding</keyword>
<evidence type="ECO:0000256" key="5">
    <source>
        <dbReference type="PROSITE-ProRule" id="PRU00283"/>
    </source>
</evidence>
<accession>A0A9J6CV76</accession>
<dbReference type="VEuPathDB" id="VectorBase:LOC119181140"/>
<comment type="caution">
    <text evidence="5">Lacks conserved residue(s) required for the propagation of feature annotation.</text>
</comment>
<dbReference type="PANTHER" id="PTHR47969:SF28">
    <property type="entry name" value="KINESIN-LIKE PROTEIN KIF21B"/>
    <property type="match status" value="1"/>
</dbReference>
<dbReference type="PANTHER" id="PTHR47969">
    <property type="entry name" value="CHROMOSOME-ASSOCIATED KINESIN KIF4A-RELATED"/>
    <property type="match status" value="1"/>
</dbReference>
<sequence length="139" mass="15889">MKYLDSGAPSWKTASAQMNALPSRPHAIFTLHVKQQRVVQLNLEDGHSEDQEEDYSLSKVYKESSSMSEFETLNTKFHFVNLAVSEQLKCTGAYGVQPKEEIFINYGLFDLRSFISVLRDVSRKGLHVPHRDSKITRLL</sequence>
<dbReference type="GO" id="GO:0005875">
    <property type="term" value="C:microtubule associated complex"/>
    <property type="evidence" value="ECO:0007669"/>
    <property type="project" value="TreeGrafter"/>
</dbReference>
<dbReference type="GO" id="GO:0008017">
    <property type="term" value="F:microtubule binding"/>
    <property type="evidence" value="ECO:0007669"/>
    <property type="project" value="InterPro"/>
</dbReference>
<keyword evidence="8" id="KW-1185">Reference proteome</keyword>
<keyword evidence="4" id="KW-0963">Cytoplasm</keyword>
<keyword evidence="4" id="KW-0206">Cytoskeleton</keyword>
<dbReference type="SUPFAM" id="SSF52540">
    <property type="entry name" value="P-loop containing nucleoside triphosphate hydrolases"/>
    <property type="match status" value="1"/>
</dbReference>
<dbReference type="EMBL" id="JABSTU010006746">
    <property type="protein sequence ID" value="KAH7932375.1"/>
    <property type="molecule type" value="Genomic_DNA"/>
</dbReference>
<keyword evidence="3" id="KW-0067">ATP-binding</keyword>
<dbReference type="GO" id="GO:0005524">
    <property type="term" value="F:ATP binding"/>
    <property type="evidence" value="ECO:0007669"/>
    <property type="project" value="UniProtKB-KW"/>
</dbReference>
<dbReference type="InterPro" id="IPR001752">
    <property type="entry name" value="Kinesin_motor_dom"/>
</dbReference>
<organism evidence="7 8">
    <name type="scientific">Rhipicephalus microplus</name>
    <name type="common">Cattle tick</name>
    <name type="synonym">Boophilus microplus</name>
    <dbReference type="NCBI Taxonomy" id="6941"/>
    <lineage>
        <taxon>Eukaryota</taxon>
        <taxon>Metazoa</taxon>
        <taxon>Ecdysozoa</taxon>
        <taxon>Arthropoda</taxon>
        <taxon>Chelicerata</taxon>
        <taxon>Arachnida</taxon>
        <taxon>Acari</taxon>
        <taxon>Parasitiformes</taxon>
        <taxon>Ixodida</taxon>
        <taxon>Ixodoidea</taxon>
        <taxon>Ixodidae</taxon>
        <taxon>Rhipicephalinae</taxon>
        <taxon>Rhipicephalus</taxon>
        <taxon>Boophilus</taxon>
    </lineage>
</organism>
<evidence type="ECO:0000256" key="4">
    <source>
        <dbReference type="ARBA" id="ARBA00023212"/>
    </source>
</evidence>
<dbReference type="GO" id="GO:0003777">
    <property type="term" value="F:microtubule motor activity"/>
    <property type="evidence" value="ECO:0007669"/>
    <property type="project" value="InterPro"/>
</dbReference>
<reference evidence="7" key="1">
    <citation type="journal article" date="2020" name="Cell">
        <title>Large-Scale Comparative Analyses of Tick Genomes Elucidate Their Genetic Diversity and Vector Capacities.</title>
        <authorList>
            <consortium name="Tick Genome and Microbiome Consortium (TIGMIC)"/>
            <person name="Jia N."/>
            <person name="Wang J."/>
            <person name="Shi W."/>
            <person name="Du L."/>
            <person name="Sun Y."/>
            <person name="Zhan W."/>
            <person name="Jiang J.F."/>
            <person name="Wang Q."/>
            <person name="Zhang B."/>
            <person name="Ji P."/>
            <person name="Bell-Sakyi L."/>
            <person name="Cui X.M."/>
            <person name="Yuan T.T."/>
            <person name="Jiang B.G."/>
            <person name="Yang W.F."/>
            <person name="Lam T.T."/>
            <person name="Chang Q.C."/>
            <person name="Ding S.J."/>
            <person name="Wang X.J."/>
            <person name="Zhu J.G."/>
            <person name="Ruan X.D."/>
            <person name="Zhao L."/>
            <person name="Wei J.T."/>
            <person name="Ye R.Z."/>
            <person name="Que T.C."/>
            <person name="Du C.H."/>
            <person name="Zhou Y.H."/>
            <person name="Cheng J.X."/>
            <person name="Dai P.F."/>
            <person name="Guo W.B."/>
            <person name="Han X.H."/>
            <person name="Huang E.J."/>
            <person name="Li L.F."/>
            <person name="Wei W."/>
            <person name="Gao Y.C."/>
            <person name="Liu J.Z."/>
            <person name="Shao H.Z."/>
            <person name="Wang X."/>
            <person name="Wang C.C."/>
            <person name="Yang T.C."/>
            <person name="Huo Q.B."/>
            <person name="Li W."/>
            <person name="Chen H.Y."/>
            <person name="Chen S.E."/>
            <person name="Zhou L.G."/>
            <person name="Ni X.B."/>
            <person name="Tian J.H."/>
            <person name="Sheng Y."/>
            <person name="Liu T."/>
            <person name="Pan Y.S."/>
            <person name="Xia L.Y."/>
            <person name="Li J."/>
            <person name="Zhao F."/>
            <person name="Cao W.C."/>
        </authorList>
    </citation>
    <scope>NUCLEOTIDE SEQUENCE</scope>
    <source>
        <strain evidence="7">Rmic-2018</strain>
    </source>
</reference>
<protein>
    <recommendedName>
        <fullName evidence="6">Kinesin motor domain-containing protein</fullName>
    </recommendedName>
</protein>
<evidence type="ECO:0000313" key="8">
    <source>
        <dbReference type="Proteomes" id="UP000821866"/>
    </source>
</evidence>
<dbReference type="GO" id="GO:0007052">
    <property type="term" value="P:mitotic spindle organization"/>
    <property type="evidence" value="ECO:0007669"/>
    <property type="project" value="TreeGrafter"/>
</dbReference>
<comment type="similarity">
    <text evidence="5">Belongs to the TRAFAC class myosin-kinesin ATPase superfamily. Kinesin family.</text>
</comment>
<evidence type="ECO:0000256" key="1">
    <source>
        <dbReference type="ARBA" id="ARBA00004245"/>
    </source>
</evidence>
<evidence type="ECO:0000313" key="7">
    <source>
        <dbReference type="EMBL" id="KAH7932375.1"/>
    </source>
</evidence>
<dbReference type="InterPro" id="IPR036961">
    <property type="entry name" value="Kinesin_motor_dom_sf"/>
</dbReference>
<comment type="caution">
    <text evidence="7">The sequence shown here is derived from an EMBL/GenBank/DDBJ whole genome shotgun (WGS) entry which is preliminary data.</text>
</comment>
<dbReference type="Proteomes" id="UP000821866">
    <property type="component" value="Unassembled WGS sequence"/>
</dbReference>
<dbReference type="InterPro" id="IPR027417">
    <property type="entry name" value="P-loop_NTPase"/>
</dbReference>
<evidence type="ECO:0000256" key="2">
    <source>
        <dbReference type="ARBA" id="ARBA00022741"/>
    </source>
</evidence>
<evidence type="ECO:0000256" key="3">
    <source>
        <dbReference type="ARBA" id="ARBA00022840"/>
    </source>
</evidence>
<gene>
    <name evidence="7" type="ORF">HPB51_029318</name>
</gene>
<reference evidence="7" key="2">
    <citation type="submission" date="2021-09" db="EMBL/GenBank/DDBJ databases">
        <authorList>
            <person name="Jia N."/>
            <person name="Wang J."/>
            <person name="Shi W."/>
            <person name="Du L."/>
            <person name="Sun Y."/>
            <person name="Zhan W."/>
            <person name="Jiang J."/>
            <person name="Wang Q."/>
            <person name="Zhang B."/>
            <person name="Ji P."/>
            <person name="Sakyi L.B."/>
            <person name="Cui X."/>
            <person name="Yuan T."/>
            <person name="Jiang B."/>
            <person name="Yang W."/>
            <person name="Lam T.T.-Y."/>
            <person name="Chang Q."/>
            <person name="Ding S."/>
            <person name="Wang X."/>
            <person name="Zhu J."/>
            <person name="Ruan X."/>
            <person name="Zhao L."/>
            <person name="Wei J."/>
            <person name="Que T."/>
            <person name="Du C."/>
            <person name="Cheng J."/>
            <person name="Dai P."/>
            <person name="Han X."/>
            <person name="Huang E."/>
            <person name="Gao Y."/>
            <person name="Liu J."/>
            <person name="Shao H."/>
            <person name="Ye R."/>
            <person name="Li L."/>
            <person name="Wei W."/>
            <person name="Wang X."/>
            <person name="Wang C."/>
            <person name="Huo Q."/>
            <person name="Li W."/>
            <person name="Guo W."/>
            <person name="Chen H."/>
            <person name="Chen S."/>
            <person name="Zhou L."/>
            <person name="Zhou L."/>
            <person name="Ni X."/>
            <person name="Tian J."/>
            <person name="Zhou Y."/>
            <person name="Sheng Y."/>
            <person name="Liu T."/>
            <person name="Pan Y."/>
            <person name="Xia L."/>
            <person name="Li J."/>
            <person name="Zhao F."/>
            <person name="Cao W."/>
        </authorList>
    </citation>
    <scope>NUCLEOTIDE SEQUENCE</scope>
    <source>
        <strain evidence="7">Rmic-2018</strain>
        <tissue evidence="7">Larvae</tissue>
    </source>
</reference>
<dbReference type="InterPro" id="IPR027640">
    <property type="entry name" value="Kinesin-like_fam"/>
</dbReference>
<dbReference type="Pfam" id="PF00225">
    <property type="entry name" value="Kinesin"/>
    <property type="match status" value="1"/>
</dbReference>